<dbReference type="AlphaFoldDB" id="A0A1H5UHM6"/>
<evidence type="ECO:0000256" key="3">
    <source>
        <dbReference type="ARBA" id="ARBA00022679"/>
    </source>
</evidence>
<reference evidence="5 6" key="1">
    <citation type="submission" date="2016-10" db="EMBL/GenBank/DDBJ databases">
        <authorList>
            <person name="de Groot N.N."/>
        </authorList>
    </citation>
    <scope>NUCLEOTIDE SEQUENCE [LARGE SCALE GENOMIC DNA]</scope>
    <source>
        <strain evidence="5 6">Nm13</strain>
    </source>
</reference>
<evidence type="ECO:0000259" key="4">
    <source>
        <dbReference type="Pfam" id="PF00535"/>
    </source>
</evidence>
<evidence type="ECO:0000256" key="1">
    <source>
        <dbReference type="ARBA" id="ARBA00006739"/>
    </source>
</evidence>
<dbReference type="Proteomes" id="UP000236753">
    <property type="component" value="Unassembled WGS sequence"/>
</dbReference>
<accession>A0A1H5UHM6</accession>
<dbReference type="RefSeq" id="WP_181023766.1">
    <property type="nucleotide sequence ID" value="NZ_FNUX01000008.1"/>
</dbReference>
<proteinExistence type="inferred from homology"/>
<keyword evidence="3 5" id="KW-0808">Transferase</keyword>
<sequence>MKPVPRLPYALSDYLSIALEKLDDNDLISAFRYADRACRLSKFPNANALIVRATVLSKRGYLTDAIHDLKTVSLLMPGNHNISFSLLRLCWSDLKNHQKLFNQSLISLLRQAPTLCFNSEVATWIAGSGISAMGAAWREDEFITGWAVNTNDLESSVLIELDGDFFSVGTGIPTPWLATTGIGNGHNGFRLKLPASFNLLRIGISGNSLWGCPFVGNKHLVPTLPSSVTPPNIVDVIVPVFLGRSETLACLDAIRASNISVPHRIIVVDDCSTDENLRTALRQRAQRKEIVLVSRPINAGFSGAVNTALTLDNNHDVILLNADTLVYGNWLDRMQAAAYQSDDIATVTPLSNHGELASYPLPMQNNPVFNAKHAELIDQLFNSIGPKEAIDIPVGVGFCLYIKRKALNEIGLLNEGLYGRGYGEDTDFCLRLQARGWRNVCAANVYVVHWGSRSFNDEKQYLVAQNLPRLHAGYPHHSDEYEQFLADDPLYDLRRKIQRFLLAKVVPQYKGTLQIGTSDFNEGIAFTLKSIEKRHNQWQVNLTISGITGLDTIKYAWPEQSIELRDDLSAAGFKNLELKTFGEWPAEIIDYLTGGFIPYDMALEDYSGYCPRKYRLIRNAVICDDPVDTNECARCITELGPLVYNFRDIATWQERAQRILSKAKKISLLNDEMRNAYIRRFPKLGGRIVIGGSNNLDNSFSNRKNEVSSKSQATVSLFTKLKEPLNIAVLSARSLDEGYLQLIEQAKKAIEQHLAIMFIVLGDTMNDANLQQLPNIHLTGKVPEAQIPDVLRLHNCSAIGNYSPCVHRRIQVAKVAQRFELPLVHGCMSE</sequence>
<dbReference type="EMBL" id="FNUX01000008">
    <property type="protein sequence ID" value="SEF74536.1"/>
    <property type="molecule type" value="Genomic_DNA"/>
</dbReference>
<dbReference type="PANTHER" id="PTHR43179">
    <property type="entry name" value="RHAMNOSYLTRANSFERASE WBBL"/>
    <property type="match status" value="1"/>
</dbReference>
<comment type="similarity">
    <text evidence="1">Belongs to the glycosyltransferase 2 family.</text>
</comment>
<evidence type="ECO:0000313" key="5">
    <source>
        <dbReference type="EMBL" id="SEF74536.1"/>
    </source>
</evidence>
<dbReference type="InterPro" id="IPR001173">
    <property type="entry name" value="Glyco_trans_2-like"/>
</dbReference>
<keyword evidence="2" id="KW-0328">Glycosyltransferase</keyword>
<dbReference type="SUPFAM" id="SSF53448">
    <property type="entry name" value="Nucleotide-diphospho-sugar transferases"/>
    <property type="match status" value="1"/>
</dbReference>
<evidence type="ECO:0000256" key="2">
    <source>
        <dbReference type="ARBA" id="ARBA00022676"/>
    </source>
</evidence>
<dbReference type="Pfam" id="PF00535">
    <property type="entry name" value="Glycos_transf_2"/>
    <property type="match status" value="1"/>
</dbReference>
<name>A0A1H5UHM6_9PROT</name>
<evidence type="ECO:0000313" key="6">
    <source>
        <dbReference type="Proteomes" id="UP000236753"/>
    </source>
</evidence>
<dbReference type="Gene3D" id="3.90.550.10">
    <property type="entry name" value="Spore Coat Polysaccharide Biosynthesis Protein SpsA, Chain A"/>
    <property type="match status" value="1"/>
</dbReference>
<feature type="domain" description="Glycosyltransferase 2-like" evidence="4">
    <location>
        <begin position="236"/>
        <end position="410"/>
    </location>
</feature>
<gene>
    <name evidence="5" type="ORF">SAMN05216334_1082</name>
</gene>
<protein>
    <submittedName>
        <fullName evidence="5">Glycosyltransferase, GT2 family</fullName>
    </submittedName>
</protein>
<organism evidence="5 6">
    <name type="scientific">Nitrosomonas ureae</name>
    <dbReference type="NCBI Taxonomy" id="44577"/>
    <lineage>
        <taxon>Bacteria</taxon>
        <taxon>Pseudomonadati</taxon>
        <taxon>Pseudomonadota</taxon>
        <taxon>Betaproteobacteria</taxon>
        <taxon>Nitrosomonadales</taxon>
        <taxon>Nitrosomonadaceae</taxon>
        <taxon>Nitrosomonas</taxon>
    </lineage>
</organism>
<dbReference type="InterPro" id="IPR029044">
    <property type="entry name" value="Nucleotide-diphossugar_trans"/>
</dbReference>
<dbReference type="GO" id="GO:0016757">
    <property type="term" value="F:glycosyltransferase activity"/>
    <property type="evidence" value="ECO:0007669"/>
    <property type="project" value="UniProtKB-KW"/>
</dbReference>
<dbReference type="PANTHER" id="PTHR43179:SF12">
    <property type="entry name" value="GALACTOFURANOSYLTRANSFERASE GLFT2"/>
    <property type="match status" value="1"/>
</dbReference>